<reference evidence="1" key="1">
    <citation type="journal article" date="2021" name="Proc. Natl. Acad. Sci. U.S.A.">
        <title>A Catalog of Tens of Thousands of Viruses from Human Metagenomes Reveals Hidden Associations with Chronic Diseases.</title>
        <authorList>
            <person name="Tisza M.J."/>
            <person name="Buck C.B."/>
        </authorList>
    </citation>
    <scope>NUCLEOTIDE SEQUENCE</scope>
    <source>
        <strain evidence="1">Ctc6d98</strain>
    </source>
</reference>
<dbReference type="InterPro" id="IPR036388">
    <property type="entry name" value="WH-like_DNA-bd_sf"/>
</dbReference>
<name>A0A8S5PCJ2_9CAUD</name>
<dbReference type="Pfam" id="PF09639">
    <property type="entry name" value="YjcQ"/>
    <property type="match status" value="1"/>
</dbReference>
<dbReference type="SUPFAM" id="SSF46785">
    <property type="entry name" value="Winged helix' DNA-binding domain"/>
    <property type="match status" value="1"/>
</dbReference>
<organism evidence="1">
    <name type="scientific">Siphoviridae sp. ctc6d98</name>
    <dbReference type="NCBI Taxonomy" id="2825569"/>
    <lineage>
        <taxon>Viruses</taxon>
        <taxon>Duplodnaviria</taxon>
        <taxon>Heunggongvirae</taxon>
        <taxon>Uroviricota</taxon>
        <taxon>Caudoviricetes</taxon>
    </lineage>
</organism>
<protein>
    <submittedName>
        <fullName evidence="1">YjcQ protein</fullName>
    </submittedName>
</protein>
<dbReference type="InterPro" id="IPR036390">
    <property type="entry name" value="WH_DNA-bd_sf"/>
</dbReference>
<dbReference type="Gene3D" id="1.10.10.10">
    <property type="entry name" value="Winged helix-like DNA-binding domain superfamily/Winged helix DNA-binding domain"/>
    <property type="match status" value="1"/>
</dbReference>
<sequence>MKTLEIVYKILLALERAMDLTAFDTAQINHDAFGITPERWARCIEMLCDEGYIKGVRITVNSIGETKANVSRMRITLKGIDYLSNNPAMRKIAESTTGIVTIRFREQD</sequence>
<evidence type="ECO:0000313" key="1">
    <source>
        <dbReference type="EMBL" id="DAE04325.1"/>
    </source>
</evidence>
<accession>A0A8S5PCJ2</accession>
<dbReference type="InterPro" id="IPR018597">
    <property type="entry name" value="Phage_Tuc2009_YjcQ"/>
</dbReference>
<dbReference type="EMBL" id="BK015386">
    <property type="protein sequence ID" value="DAE04325.1"/>
    <property type="molecule type" value="Genomic_DNA"/>
</dbReference>
<proteinExistence type="predicted"/>